<dbReference type="Pfam" id="PF00440">
    <property type="entry name" value="TetR_N"/>
    <property type="match status" value="1"/>
</dbReference>
<evidence type="ECO:0000256" key="2">
    <source>
        <dbReference type="PROSITE-ProRule" id="PRU00335"/>
    </source>
</evidence>
<dbReference type="PANTHER" id="PTHR43479:SF11">
    <property type="entry name" value="ACREF_ENVCD OPERON REPRESSOR-RELATED"/>
    <property type="match status" value="1"/>
</dbReference>
<name>A0ABQ1E477_9CLOT</name>
<dbReference type="Proteomes" id="UP000663802">
    <property type="component" value="Unassembled WGS sequence"/>
</dbReference>
<reference evidence="4 5" key="1">
    <citation type="journal article" date="2021" name="Int. J. Syst. Evol. Microbiol.">
        <title>Clostridium zeae sp. nov., isolated from corn silage.</title>
        <authorList>
            <person name="Kobayashi H."/>
            <person name="Tanizawa Y."/>
            <person name="Yagura M."/>
            <person name="Sakamoto M."/>
            <person name="Ohkuma M."/>
            <person name="Tohno M."/>
        </authorList>
    </citation>
    <scope>NUCLEOTIDE SEQUENCE [LARGE SCALE GENOMIC DNA]</scope>
    <source>
        <strain evidence="4 5">CSC2</strain>
    </source>
</reference>
<evidence type="ECO:0000256" key="1">
    <source>
        <dbReference type="ARBA" id="ARBA00023125"/>
    </source>
</evidence>
<sequence length="208" mass="24669">MSLKYSHKFKDNSERKNTLMEAAFKLAVKNGMDKVTVVDIVNLAETSRVTFYKYFDSVFDIFWEIHRNILGEITVFLKENIKGNNASEKIHSLIDLYKQLYLERFDDIRFTIFFDCYHTHRADDENYLDYIIYSYFYDELINEGLQDGSIKYSLSFRKKLAIQINAIWALMQRLSVRKDHIQIETSYDAMEILEGVIETAHIILNIEQ</sequence>
<dbReference type="InterPro" id="IPR050624">
    <property type="entry name" value="HTH-type_Tx_Regulator"/>
</dbReference>
<dbReference type="PROSITE" id="PS50977">
    <property type="entry name" value="HTH_TETR_2"/>
    <property type="match status" value="1"/>
</dbReference>
<dbReference type="PANTHER" id="PTHR43479">
    <property type="entry name" value="ACREF/ENVCD OPERON REPRESSOR-RELATED"/>
    <property type="match status" value="1"/>
</dbReference>
<comment type="caution">
    <text evidence="4">The sequence shown here is derived from an EMBL/GenBank/DDBJ whole genome shotgun (WGS) entry which is preliminary data.</text>
</comment>
<protein>
    <recommendedName>
        <fullName evidence="3">HTH tetR-type domain-containing protein</fullName>
    </recommendedName>
</protein>
<dbReference type="RefSeq" id="WP_206867580.1">
    <property type="nucleotide sequence ID" value="NZ_BMBA01000001.1"/>
</dbReference>
<evidence type="ECO:0000313" key="4">
    <source>
        <dbReference type="EMBL" id="GFZ29539.1"/>
    </source>
</evidence>
<dbReference type="Gene3D" id="1.10.357.10">
    <property type="entry name" value="Tetracycline Repressor, domain 2"/>
    <property type="match status" value="1"/>
</dbReference>
<accession>A0ABQ1E477</accession>
<feature type="DNA-binding region" description="H-T-H motif" evidence="2">
    <location>
        <begin position="36"/>
        <end position="55"/>
    </location>
</feature>
<dbReference type="SUPFAM" id="SSF46689">
    <property type="entry name" value="Homeodomain-like"/>
    <property type="match status" value="1"/>
</dbReference>
<dbReference type="InterPro" id="IPR001647">
    <property type="entry name" value="HTH_TetR"/>
</dbReference>
<gene>
    <name evidence="4" type="ORF">CSC2_00650</name>
</gene>
<dbReference type="EMBL" id="BMBA01000001">
    <property type="protein sequence ID" value="GFZ29539.1"/>
    <property type="molecule type" value="Genomic_DNA"/>
</dbReference>
<feature type="domain" description="HTH tetR-type" evidence="3">
    <location>
        <begin position="13"/>
        <end position="73"/>
    </location>
</feature>
<keyword evidence="5" id="KW-1185">Reference proteome</keyword>
<keyword evidence="1 2" id="KW-0238">DNA-binding</keyword>
<proteinExistence type="predicted"/>
<evidence type="ECO:0000259" key="3">
    <source>
        <dbReference type="PROSITE" id="PS50977"/>
    </source>
</evidence>
<organism evidence="4 5">
    <name type="scientific">Clostridium zeae</name>
    <dbReference type="NCBI Taxonomy" id="2759022"/>
    <lineage>
        <taxon>Bacteria</taxon>
        <taxon>Bacillati</taxon>
        <taxon>Bacillota</taxon>
        <taxon>Clostridia</taxon>
        <taxon>Eubacteriales</taxon>
        <taxon>Clostridiaceae</taxon>
        <taxon>Clostridium</taxon>
    </lineage>
</organism>
<dbReference type="InterPro" id="IPR009057">
    <property type="entry name" value="Homeodomain-like_sf"/>
</dbReference>
<evidence type="ECO:0000313" key="5">
    <source>
        <dbReference type="Proteomes" id="UP000663802"/>
    </source>
</evidence>